<organism evidence="2 4">
    <name type="scientific">Flavonifractor plautii</name>
    <name type="common">Fusobacterium plautii</name>
    <dbReference type="NCBI Taxonomy" id="292800"/>
    <lineage>
        <taxon>Bacteria</taxon>
        <taxon>Bacillati</taxon>
        <taxon>Bacillota</taxon>
        <taxon>Clostridia</taxon>
        <taxon>Eubacteriales</taxon>
        <taxon>Oscillospiraceae</taxon>
        <taxon>Flavonifractor</taxon>
    </lineage>
</organism>
<feature type="transmembrane region" description="Helical" evidence="1">
    <location>
        <begin position="145"/>
        <end position="170"/>
    </location>
</feature>
<feature type="transmembrane region" description="Helical" evidence="1">
    <location>
        <begin position="208"/>
        <end position="229"/>
    </location>
</feature>
<evidence type="ECO:0000313" key="3">
    <source>
        <dbReference type="EMBL" id="MDB7931700.1"/>
    </source>
</evidence>
<accession>A0A173ZWC0</accession>
<proteinExistence type="predicted"/>
<feature type="transmembrane region" description="Helical" evidence="1">
    <location>
        <begin position="30"/>
        <end position="50"/>
    </location>
</feature>
<dbReference type="Proteomes" id="UP001211173">
    <property type="component" value="Unassembled WGS sequence"/>
</dbReference>
<feature type="transmembrane region" description="Helical" evidence="1">
    <location>
        <begin position="295"/>
        <end position="315"/>
    </location>
</feature>
<keyword evidence="1" id="KW-1133">Transmembrane helix</keyword>
<sequence>MRALEPIIALTILFCVYAAGELIAQKTKAVFSTVLGIAILLLAGFWSGILPRSVIEDAQVTGFGNVIAGILIVSLGTTIDFPELRRQWKVVVTSLVCVVGATLAIILIGYPLIGKEMALSVAPIFAGGSAATLIMTTALDEMGLVTASTLCIVMYVVQKFIGVPIASLLLRRTAVQFRDNPALVAEYSQQQETVAGSRRGLLQLPASFARPSVYLAKLGLVAVAAHFLSELTGGVIHYFVLCLVMGAVFFALGFLEKGIMSKTQSGGLITFFVTILIFSNLATTTPQQVLSVLPALLLSAACGVAGTVLLGFICAKVMNFPFGLAVSFGISCTFGFPTTMLIPQEVAEAFGRTETEKAAILNYLLPKMLTAGFVTVTIASVLIAGVVVRML</sequence>
<feature type="transmembrane region" description="Helical" evidence="1">
    <location>
        <begin position="117"/>
        <end position="139"/>
    </location>
</feature>
<keyword evidence="1" id="KW-0812">Transmembrane</keyword>
<feature type="transmembrane region" description="Helical" evidence="1">
    <location>
        <begin position="363"/>
        <end position="388"/>
    </location>
</feature>
<feature type="transmembrane region" description="Helical" evidence="1">
    <location>
        <begin position="91"/>
        <end position="110"/>
    </location>
</feature>
<evidence type="ECO:0000313" key="2">
    <source>
        <dbReference type="EMBL" id="CUN80752.1"/>
    </source>
</evidence>
<dbReference type="RefSeq" id="WP_021633080.1">
    <property type="nucleotide sequence ID" value="NZ_BAABXT010000001.1"/>
</dbReference>
<dbReference type="AlphaFoldDB" id="A0A173ZWC0"/>
<dbReference type="Proteomes" id="UP000095746">
    <property type="component" value="Unassembled WGS sequence"/>
</dbReference>
<reference evidence="3" key="2">
    <citation type="submission" date="2023-01" db="EMBL/GenBank/DDBJ databases">
        <title>Human gut microbiome strain richness.</title>
        <authorList>
            <person name="Chen-Liaw A."/>
        </authorList>
    </citation>
    <scope>NUCLEOTIDE SEQUENCE</scope>
    <source>
        <strain evidence="3">1001287st1_F4_1001285I_161205</strain>
    </source>
</reference>
<dbReference type="InterPro" id="IPR049576">
    <property type="entry name" value="HDC-like"/>
</dbReference>
<feature type="transmembrane region" description="Helical" evidence="1">
    <location>
        <begin position="267"/>
        <end position="283"/>
    </location>
</feature>
<dbReference type="CDD" id="cd21416">
    <property type="entry name" value="HDC_protein"/>
    <property type="match status" value="1"/>
</dbReference>
<gene>
    <name evidence="2" type="ORF">ERS852411_00514</name>
    <name evidence="3" type="ORF">PNE06_01315</name>
</gene>
<feature type="transmembrane region" description="Helical" evidence="1">
    <location>
        <begin position="322"/>
        <end position="343"/>
    </location>
</feature>
<dbReference type="EMBL" id="JAQLWV010000002">
    <property type="protein sequence ID" value="MDB7931700.1"/>
    <property type="molecule type" value="Genomic_DNA"/>
</dbReference>
<evidence type="ECO:0000256" key="1">
    <source>
        <dbReference type="SAM" id="Phobius"/>
    </source>
</evidence>
<feature type="transmembrane region" description="Helical" evidence="1">
    <location>
        <begin position="62"/>
        <end position="79"/>
    </location>
</feature>
<dbReference type="EMBL" id="CYZT01000018">
    <property type="protein sequence ID" value="CUN80752.1"/>
    <property type="molecule type" value="Genomic_DNA"/>
</dbReference>
<feature type="transmembrane region" description="Helical" evidence="1">
    <location>
        <begin position="235"/>
        <end position="255"/>
    </location>
</feature>
<keyword evidence="1" id="KW-0472">Membrane</keyword>
<evidence type="ECO:0008006" key="5">
    <source>
        <dbReference type="Google" id="ProtNLM"/>
    </source>
</evidence>
<name>A0A173ZWC0_FLAPL</name>
<reference evidence="2 4" key="1">
    <citation type="submission" date="2015-09" db="EMBL/GenBank/DDBJ databases">
        <authorList>
            <consortium name="Pathogen Informatics"/>
        </authorList>
    </citation>
    <scope>NUCLEOTIDE SEQUENCE [LARGE SCALE GENOMIC DNA]</scope>
    <source>
        <strain evidence="2 4">2789STDY5608854</strain>
    </source>
</reference>
<evidence type="ECO:0000313" key="4">
    <source>
        <dbReference type="Proteomes" id="UP000095746"/>
    </source>
</evidence>
<protein>
    <recommendedName>
        <fullName evidence="5">Na+/glutamate symporter</fullName>
    </recommendedName>
</protein>